<feature type="region of interest" description="Disordered" evidence="1">
    <location>
        <begin position="141"/>
        <end position="165"/>
    </location>
</feature>
<keyword evidence="3" id="KW-1185">Reference proteome</keyword>
<protein>
    <recommendedName>
        <fullName evidence="4">3',5'-cyclic-AMP phosphodiesterase</fullName>
    </recommendedName>
</protein>
<dbReference type="AlphaFoldDB" id="A0A8C0HQI8"/>
<feature type="compositionally biased region" description="Polar residues" evidence="1">
    <location>
        <begin position="47"/>
        <end position="57"/>
    </location>
</feature>
<dbReference type="PANTHER" id="PTHR40141">
    <property type="entry name" value="3',5'-CYCLIC-AMP PHOSPHODIESTERASE-RELATED"/>
    <property type="match status" value="1"/>
</dbReference>
<feature type="region of interest" description="Disordered" evidence="1">
    <location>
        <begin position="31"/>
        <end position="74"/>
    </location>
</feature>
<reference evidence="2" key="2">
    <citation type="submission" date="2025-09" db="UniProtKB">
        <authorList>
            <consortium name="Ensembl"/>
        </authorList>
    </citation>
    <scope>IDENTIFICATION</scope>
</reference>
<feature type="compositionally biased region" description="Low complexity" evidence="1">
    <location>
        <begin position="31"/>
        <end position="40"/>
    </location>
</feature>
<organism evidence="2 3">
    <name type="scientific">Buteo japonicus</name>
    <dbReference type="NCBI Taxonomy" id="224669"/>
    <lineage>
        <taxon>Eukaryota</taxon>
        <taxon>Metazoa</taxon>
        <taxon>Chordata</taxon>
        <taxon>Craniata</taxon>
        <taxon>Vertebrata</taxon>
        <taxon>Euteleostomi</taxon>
        <taxon>Archelosauria</taxon>
        <taxon>Archosauria</taxon>
        <taxon>Dinosauria</taxon>
        <taxon>Saurischia</taxon>
        <taxon>Theropoda</taxon>
        <taxon>Coelurosauria</taxon>
        <taxon>Aves</taxon>
        <taxon>Neognathae</taxon>
        <taxon>Neoaves</taxon>
        <taxon>Telluraves</taxon>
        <taxon>Accipitrimorphae</taxon>
        <taxon>Accipitriformes</taxon>
        <taxon>Accipitridae</taxon>
        <taxon>Accipitrinae</taxon>
        <taxon>Buteo</taxon>
    </lineage>
</organism>
<proteinExistence type="predicted"/>
<reference evidence="2" key="1">
    <citation type="submission" date="2025-08" db="UniProtKB">
        <authorList>
            <consortium name="Ensembl"/>
        </authorList>
    </citation>
    <scope>IDENTIFICATION</scope>
</reference>
<evidence type="ECO:0000313" key="2">
    <source>
        <dbReference type="Ensembl" id="ENSBJAP00000021210.1"/>
    </source>
</evidence>
<dbReference type="Ensembl" id="ENSBJAT00000021807.1">
    <property type="protein sequence ID" value="ENSBJAP00000021210.1"/>
    <property type="gene ID" value="ENSBJAG00000013844.1"/>
</dbReference>
<name>A0A8C0HQI8_9AVES</name>
<accession>A0A8C0HQI8</accession>
<evidence type="ECO:0008006" key="4">
    <source>
        <dbReference type="Google" id="ProtNLM"/>
    </source>
</evidence>
<dbReference type="PANTHER" id="PTHR40141:SF2">
    <property type="entry name" value="3',5'-CYCLIC-AMP PHOSPHODIESTERASE"/>
    <property type="match status" value="1"/>
</dbReference>
<evidence type="ECO:0000313" key="3">
    <source>
        <dbReference type="Proteomes" id="UP000694555"/>
    </source>
</evidence>
<dbReference type="Proteomes" id="UP000694555">
    <property type="component" value="Unplaced"/>
</dbReference>
<sequence>MSLGGTTARPHRVSGSLLPCVSGQSTPALSGAAATSGTAGWPVAQGQRGTTCPSSRVHTGPMQPGGGPVPCASPGAGLVLQGTFPHGQRRESFLYRSDSDYDLSPKAMSRNSSIASDLHGEDMIVTPFAQVGAVPTPWRGGDTAMHPAPGRGHGHAPSTRVGVPG</sequence>
<evidence type="ECO:0000256" key="1">
    <source>
        <dbReference type="SAM" id="MobiDB-lite"/>
    </source>
</evidence>